<dbReference type="PANTHER" id="PTHR41786">
    <property type="entry name" value="MOTILITY ACCESSORY FACTOR MAF"/>
    <property type="match status" value="1"/>
</dbReference>
<protein>
    <submittedName>
        <fullName evidence="3">Motility associated factor glycosyltransferase family protein</fullName>
    </submittedName>
</protein>
<dbReference type="InterPro" id="IPR002826">
    <property type="entry name" value="MptE-like"/>
</dbReference>
<sequence length="627" mass="70840">MTTFQANLSFLEQRFPYAHHQLIPASPQSTGYEPFLSEDGLGNIRIQRSGEREEFLYDPSQTSMDVARWLQAQSDSISQHDHLLLYGLGIGHHLQVLLTFYPDKWIYIYEPDTELFRAALQAEDMTAILSHENVKALAVGSSTEAKRQLIYPICTHAQGSCAFLYMPYYARTNAEGIEQFREEIPAIVSEFQVNRNTRNLFKEQWLVNRLYHLSTNLNSTPLHALKGRFKGVPAIIVGSGPSLKEDVEWIRQLRRHCLILSAGTSVQPLLHFGIEPHLVALVDGGAIVEKVFQDSVSRSVPMLYSPTTNYRVTDSMNSSLFHFFDHTDPVSKHYMALTDEDPVFNSSASVTGMAIQAAVYMGCREIVFAGQDFSFPGEVHYAPGVTHFGEEGQKYVVSHAQVLVENVLGTMNRTNTSYHVLLRNTEEIISQLAGIRFINTSSVGAKIKGTEWMRMEEYYKGIRESNIRSPERIDTVDAAAGFYSNERLAMILTRVKLLSDDLHSYQQELNEMKKLIGKLADWSRTNPSKCTKALETIEDKWSAVVNRDSFTALYESLLPEELHYFDNHLSLIVAERTLIGKARLFEIYLGKIVQEMLEATPKLQAMAAEAMARIGRFDITDAINAKG</sequence>
<feature type="domain" description="6-hydroxymethylpterin diphosphokinase MptE-like" evidence="1">
    <location>
        <begin position="212"/>
        <end position="376"/>
    </location>
</feature>
<feature type="domain" description="Glycosyltransferase Maf N-terminal" evidence="2">
    <location>
        <begin position="79"/>
        <end position="188"/>
    </location>
</feature>
<evidence type="ECO:0000313" key="4">
    <source>
        <dbReference type="Proteomes" id="UP000553776"/>
    </source>
</evidence>
<proteinExistence type="predicted"/>
<comment type="caution">
    <text evidence="3">The sequence shown here is derived from an EMBL/GenBank/DDBJ whole genome shotgun (WGS) entry which is preliminary data.</text>
</comment>
<evidence type="ECO:0000259" key="2">
    <source>
        <dbReference type="Pfam" id="PF20157"/>
    </source>
</evidence>
<gene>
    <name evidence="3" type="ORF">H7B90_12365</name>
</gene>
<evidence type="ECO:0000313" key="3">
    <source>
        <dbReference type="EMBL" id="MBB6692196.1"/>
    </source>
</evidence>
<evidence type="ECO:0000259" key="1">
    <source>
        <dbReference type="Pfam" id="PF01973"/>
    </source>
</evidence>
<dbReference type="RefSeq" id="WP_185136189.1">
    <property type="nucleotide sequence ID" value="NZ_JACJVR010000050.1"/>
</dbReference>
<reference evidence="3 4" key="1">
    <citation type="submission" date="2020-08" db="EMBL/GenBank/DDBJ databases">
        <title>Cohnella phylogeny.</title>
        <authorList>
            <person name="Dunlap C."/>
        </authorList>
    </citation>
    <scope>NUCLEOTIDE SEQUENCE [LARGE SCALE GENOMIC DNA]</scope>
    <source>
        <strain evidence="3 4">DSM 25239</strain>
    </source>
</reference>
<organism evidence="3 4">
    <name type="scientific">Cohnella xylanilytica</name>
    <dbReference type="NCBI Taxonomy" id="557555"/>
    <lineage>
        <taxon>Bacteria</taxon>
        <taxon>Bacillati</taxon>
        <taxon>Bacillota</taxon>
        <taxon>Bacilli</taxon>
        <taxon>Bacillales</taxon>
        <taxon>Paenibacillaceae</taxon>
        <taxon>Cohnella</taxon>
    </lineage>
</organism>
<dbReference type="EMBL" id="JACJVR010000050">
    <property type="protein sequence ID" value="MBB6692196.1"/>
    <property type="molecule type" value="Genomic_DNA"/>
</dbReference>
<dbReference type="Proteomes" id="UP000553776">
    <property type="component" value="Unassembled WGS sequence"/>
</dbReference>
<dbReference type="Pfam" id="PF01973">
    <property type="entry name" value="MptE-like"/>
    <property type="match status" value="1"/>
</dbReference>
<dbReference type="InterPro" id="IPR045376">
    <property type="entry name" value="Maf_N"/>
</dbReference>
<keyword evidence="4" id="KW-1185">Reference proteome</keyword>
<accession>A0A841TV82</accession>
<dbReference type="AlphaFoldDB" id="A0A841TV82"/>
<dbReference type="GO" id="GO:0016740">
    <property type="term" value="F:transferase activity"/>
    <property type="evidence" value="ECO:0007669"/>
    <property type="project" value="UniProtKB-KW"/>
</dbReference>
<dbReference type="Pfam" id="PF20157">
    <property type="entry name" value="Maf_flag10_N"/>
    <property type="match status" value="1"/>
</dbReference>
<keyword evidence="3" id="KW-0808">Transferase</keyword>
<dbReference type="PANTHER" id="PTHR41786:SF1">
    <property type="entry name" value="6-HYDROXYMETHYLPTERIN DIPHOSPHOKINASE MPTE-LIKE DOMAIN-CONTAINING PROTEIN"/>
    <property type="match status" value="1"/>
</dbReference>
<name>A0A841TV82_9BACL</name>